<keyword evidence="1" id="KW-0812">Transmembrane</keyword>
<dbReference type="AlphaFoldDB" id="A0A5M4FCH0"/>
<evidence type="ECO:0000256" key="1">
    <source>
        <dbReference type="SAM" id="Phobius"/>
    </source>
</evidence>
<feature type="transmembrane region" description="Helical" evidence="1">
    <location>
        <begin position="12"/>
        <end position="31"/>
    </location>
</feature>
<keyword evidence="1" id="KW-1133">Transmembrane helix</keyword>
<dbReference type="OrthoDB" id="3748241at2"/>
<dbReference type="Proteomes" id="UP000380867">
    <property type="component" value="Unassembled WGS sequence"/>
</dbReference>
<name>A0A5M4FCH0_9ACTN</name>
<dbReference type="InterPro" id="IPR025338">
    <property type="entry name" value="DUF4244"/>
</dbReference>
<proteinExistence type="predicted"/>
<gene>
    <name evidence="2" type="ORF">ESP70_018430</name>
</gene>
<comment type="caution">
    <text evidence="2">The sequence shown here is derived from an EMBL/GenBank/DDBJ whole genome shotgun (WGS) entry which is preliminary data.</text>
</comment>
<sequence>MSHHDDRGMATAEYTVGTLGAVCLAFTLYKFGVLDDNPWMQTFKDIIERALGWGTLRDAFDGVPRFGVRF</sequence>
<keyword evidence="1" id="KW-0472">Membrane</keyword>
<dbReference type="RefSeq" id="WP_149690741.1">
    <property type="nucleotide sequence ID" value="NZ_SDPQ02000003.1"/>
</dbReference>
<protein>
    <submittedName>
        <fullName evidence="2">DUF4244 domain-containing protein</fullName>
    </submittedName>
</protein>
<evidence type="ECO:0000313" key="2">
    <source>
        <dbReference type="EMBL" id="KAA1396098.1"/>
    </source>
</evidence>
<evidence type="ECO:0000313" key="3">
    <source>
        <dbReference type="Proteomes" id="UP000380867"/>
    </source>
</evidence>
<dbReference type="Pfam" id="PF14029">
    <property type="entry name" value="DUF4244"/>
    <property type="match status" value="1"/>
</dbReference>
<organism evidence="2 3">
    <name type="scientific">Aeromicrobium ginsengisoli</name>
    <dbReference type="NCBI Taxonomy" id="363867"/>
    <lineage>
        <taxon>Bacteria</taxon>
        <taxon>Bacillati</taxon>
        <taxon>Actinomycetota</taxon>
        <taxon>Actinomycetes</taxon>
        <taxon>Propionibacteriales</taxon>
        <taxon>Nocardioidaceae</taxon>
        <taxon>Aeromicrobium</taxon>
    </lineage>
</organism>
<reference evidence="2" key="1">
    <citation type="submission" date="2019-09" db="EMBL/GenBank/DDBJ databases">
        <authorList>
            <person name="Li J."/>
        </authorList>
    </citation>
    <scope>NUCLEOTIDE SEQUENCE [LARGE SCALE GENOMIC DNA]</scope>
    <source>
        <strain evidence="2">JCM 14732</strain>
    </source>
</reference>
<dbReference type="EMBL" id="SDPQ02000003">
    <property type="protein sequence ID" value="KAA1396098.1"/>
    <property type="molecule type" value="Genomic_DNA"/>
</dbReference>
<accession>A0A5M4FCH0</accession>
<keyword evidence="3" id="KW-1185">Reference proteome</keyword>